<evidence type="ECO:0000313" key="3">
    <source>
        <dbReference type="Proteomes" id="UP001634394"/>
    </source>
</evidence>
<proteinExistence type="predicted"/>
<reference evidence="2 3" key="1">
    <citation type="submission" date="2024-11" db="EMBL/GenBank/DDBJ databases">
        <title>Chromosome-level genome assembly of the freshwater bivalve Anodonta woodiana.</title>
        <authorList>
            <person name="Chen X."/>
        </authorList>
    </citation>
    <scope>NUCLEOTIDE SEQUENCE [LARGE SCALE GENOMIC DNA]</scope>
    <source>
        <strain evidence="2">MN2024</strain>
        <tissue evidence="2">Gills</tissue>
    </source>
</reference>
<dbReference type="EMBL" id="JBJQND010000009">
    <property type="protein sequence ID" value="KAL3866239.1"/>
    <property type="molecule type" value="Genomic_DNA"/>
</dbReference>
<dbReference type="AlphaFoldDB" id="A0ABD3VXA0"/>
<evidence type="ECO:0000313" key="2">
    <source>
        <dbReference type="EMBL" id="KAL3866239.1"/>
    </source>
</evidence>
<comment type="caution">
    <text evidence="2">The sequence shown here is derived from an EMBL/GenBank/DDBJ whole genome shotgun (WGS) entry which is preliminary data.</text>
</comment>
<organism evidence="2 3">
    <name type="scientific">Sinanodonta woodiana</name>
    <name type="common">Chinese pond mussel</name>
    <name type="synonym">Anodonta woodiana</name>
    <dbReference type="NCBI Taxonomy" id="1069815"/>
    <lineage>
        <taxon>Eukaryota</taxon>
        <taxon>Metazoa</taxon>
        <taxon>Spiralia</taxon>
        <taxon>Lophotrochozoa</taxon>
        <taxon>Mollusca</taxon>
        <taxon>Bivalvia</taxon>
        <taxon>Autobranchia</taxon>
        <taxon>Heteroconchia</taxon>
        <taxon>Palaeoheterodonta</taxon>
        <taxon>Unionida</taxon>
        <taxon>Unionoidea</taxon>
        <taxon>Unionidae</taxon>
        <taxon>Unioninae</taxon>
        <taxon>Sinanodonta</taxon>
    </lineage>
</organism>
<dbReference type="EMBL" id="JBJQND010000009">
    <property type="protein sequence ID" value="KAL3866238.1"/>
    <property type="molecule type" value="Genomic_DNA"/>
</dbReference>
<dbReference type="Proteomes" id="UP001634394">
    <property type="component" value="Unassembled WGS sequence"/>
</dbReference>
<accession>A0ABD3VXA0</accession>
<sequence length="298" mass="32340">MIFHGGCVVLLLAVITFVFAADTEVDMNGTYVKVLGQSGKIRVWKGQNSSVDPNAVQIEFDEIKEKDSSGNEVGKSGNSKHSFNTFASQSFTFSSLVDVKYQNVSAKMFNFTANLPTVSSVLSTSVYIFKEDGNITVANETTYIKAGNVKFNTEIKGWNFCGSTGVNCTQGQKVEQGVYIDFVIVIKGKGSAYKARKGVSDGDEYDLGGGAGVILSKKVKYDDKDWTNMSNGFPTMTTTGGKQIFTFRFDKFNSSALYDPIVTVSGSVDGNTYGNGGFELSASSLFMFTLIILFCLLF</sequence>
<protein>
    <submittedName>
        <fullName evidence="2">Uncharacterized protein</fullName>
    </submittedName>
</protein>
<keyword evidence="1" id="KW-0732">Signal</keyword>
<gene>
    <name evidence="2" type="ORF">ACJMK2_043554</name>
</gene>
<keyword evidence="3" id="KW-1185">Reference proteome</keyword>
<feature type="chain" id="PRO_5044725162" evidence="1">
    <location>
        <begin position="21"/>
        <end position="298"/>
    </location>
</feature>
<evidence type="ECO:0000256" key="1">
    <source>
        <dbReference type="SAM" id="SignalP"/>
    </source>
</evidence>
<name>A0ABD3VXA0_SINWO</name>
<feature type="signal peptide" evidence="1">
    <location>
        <begin position="1"/>
        <end position="20"/>
    </location>
</feature>